<reference evidence="2 3" key="1">
    <citation type="submission" date="2019-11" db="EMBL/GenBank/DDBJ databases">
        <title>Metabolism of dissolved organic matter in forest soils.</title>
        <authorList>
            <person name="Cyle K.T."/>
            <person name="Wilhelm R.C."/>
            <person name="Martinez C.E."/>
        </authorList>
    </citation>
    <scope>NUCLEOTIDE SEQUENCE [LARGE SCALE GENOMIC DNA]</scope>
    <source>
        <strain evidence="2 3">5N</strain>
    </source>
</reference>
<protein>
    <recommendedName>
        <fullName evidence="1">Predicted 3'-5' exonuclease PolB-like domain-containing protein</fullName>
    </recommendedName>
</protein>
<dbReference type="InterPro" id="IPR036397">
    <property type="entry name" value="RNaseH_sf"/>
</dbReference>
<comment type="caution">
    <text evidence="2">The sequence shown here is derived from an EMBL/GenBank/DDBJ whole genome shotgun (WGS) entry which is preliminary data.</text>
</comment>
<dbReference type="AlphaFoldDB" id="A0A972SPS4"/>
<proteinExistence type="predicted"/>
<sequence>MSSRNPNSKTKIFPTEETMEIYLDIETCPSQLSGVREQIAKGVSCPGNITKAESIATWEAEKKPAAVEEAWRKTSFDGALGHVAVIGLAFNGEEPLMIWSPEWVDREADMLREAFDAIHERCSVNLGDRPLFIGHNIVEFDFRFLFQRAVMLGVKPTPFIPFSAKPWDDAKVFDTMARWGGVKNPVKLDKLVGAMGLQQKGSEIGEEIDGSLVWDFVKAGRIAEVAKYCGGDIERTRGVYRRMTFAEAA</sequence>
<evidence type="ECO:0000259" key="1">
    <source>
        <dbReference type="Pfam" id="PF10108"/>
    </source>
</evidence>
<dbReference type="InterPro" id="IPR019288">
    <property type="entry name" value="3'-5'_exonuclease_PolB-like"/>
</dbReference>
<dbReference type="RefSeq" id="WP_172172025.1">
    <property type="nucleotide sequence ID" value="NZ_WOEZ01000185.1"/>
</dbReference>
<dbReference type="Gene3D" id="3.30.420.10">
    <property type="entry name" value="Ribonuclease H-like superfamily/Ribonuclease H"/>
    <property type="match status" value="1"/>
</dbReference>
<dbReference type="EMBL" id="WOEZ01000185">
    <property type="protein sequence ID" value="NPT59040.1"/>
    <property type="molecule type" value="Genomic_DNA"/>
</dbReference>
<organism evidence="2 3">
    <name type="scientific">Paraburkholderia elongata</name>
    <dbReference type="NCBI Taxonomy" id="2675747"/>
    <lineage>
        <taxon>Bacteria</taxon>
        <taxon>Pseudomonadati</taxon>
        <taxon>Pseudomonadota</taxon>
        <taxon>Betaproteobacteria</taxon>
        <taxon>Burkholderiales</taxon>
        <taxon>Burkholderiaceae</taxon>
        <taxon>Paraburkholderia</taxon>
    </lineage>
</organism>
<evidence type="ECO:0000313" key="3">
    <source>
        <dbReference type="Proteomes" id="UP000655523"/>
    </source>
</evidence>
<name>A0A972SPS4_9BURK</name>
<dbReference type="Pfam" id="PF10108">
    <property type="entry name" value="DNA_pol_B_exo2"/>
    <property type="match status" value="1"/>
</dbReference>
<dbReference type="SUPFAM" id="SSF53098">
    <property type="entry name" value="Ribonuclease H-like"/>
    <property type="match status" value="1"/>
</dbReference>
<dbReference type="InterPro" id="IPR012337">
    <property type="entry name" value="RNaseH-like_sf"/>
</dbReference>
<evidence type="ECO:0000313" key="2">
    <source>
        <dbReference type="EMBL" id="NPT59040.1"/>
    </source>
</evidence>
<accession>A0A972SPS4</accession>
<gene>
    <name evidence="2" type="ORF">GNZ13_31895</name>
</gene>
<feature type="domain" description="Predicted 3'-5' exonuclease PolB-like" evidence="1">
    <location>
        <begin position="92"/>
        <end position="246"/>
    </location>
</feature>
<keyword evidence="3" id="KW-1185">Reference proteome</keyword>
<dbReference type="Proteomes" id="UP000655523">
    <property type="component" value="Unassembled WGS sequence"/>
</dbReference>
<dbReference type="GO" id="GO:0003676">
    <property type="term" value="F:nucleic acid binding"/>
    <property type="evidence" value="ECO:0007669"/>
    <property type="project" value="InterPro"/>
</dbReference>